<evidence type="ECO:0000313" key="1">
    <source>
        <dbReference type="EMBL" id="RRT79397.1"/>
    </source>
</evidence>
<gene>
    <name evidence="1" type="ORF">B296_00008733</name>
</gene>
<accession>A0A427ATD1</accession>
<organism evidence="1 2">
    <name type="scientific">Ensete ventricosum</name>
    <name type="common">Abyssinian banana</name>
    <name type="synonym">Musa ensete</name>
    <dbReference type="NCBI Taxonomy" id="4639"/>
    <lineage>
        <taxon>Eukaryota</taxon>
        <taxon>Viridiplantae</taxon>
        <taxon>Streptophyta</taxon>
        <taxon>Embryophyta</taxon>
        <taxon>Tracheophyta</taxon>
        <taxon>Spermatophyta</taxon>
        <taxon>Magnoliopsida</taxon>
        <taxon>Liliopsida</taxon>
        <taxon>Zingiberales</taxon>
        <taxon>Musaceae</taxon>
        <taxon>Ensete</taxon>
    </lineage>
</organism>
<dbReference type="Proteomes" id="UP000287651">
    <property type="component" value="Unassembled WGS sequence"/>
</dbReference>
<name>A0A427ATD1_ENSVE</name>
<comment type="caution">
    <text evidence="1">The sequence shown here is derived from an EMBL/GenBank/DDBJ whole genome shotgun (WGS) entry which is preliminary data.</text>
</comment>
<reference evidence="1 2" key="1">
    <citation type="journal article" date="2014" name="Agronomy (Basel)">
        <title>A Draft Genome Sequence for Ensete ventricosum, the Drought-Tolerant Tree Against Hunger.</title>
        <authorList>
            <person name="Harrison J."/>
            <person name="Moore K.A."/>
            <person name="Paszkiewicz K."/>
            <person name="Jones T."/>
            <person name="Grant M."/>
            <person name="Ambacheew D."/>
            <person name="Muzemil S."/>
            <person name="Studholme D.J."/>
        </authorList>
    </citation>
    <scope>NUCLEOTIDE SEQUENCE [LARGE SCALE GENOMIC DNA]</scope>
</reference>
<dbReference type="AlphaFoldDB" id="A0A427ATD1"/>
<dbReference type="EMBL" id="AMZH03001408">
    <property type="protein sequence ID" value="RRT79397.1"/>
    <property type="molecule type" value="Genomic_DNA"/>
</dbReference>
<protein>
    <submittedName>
        <fullName evidence="1">Uncharacterized protein</fullName>
    </submittedName>
</protein>
<evidence type="ECO:0000313" key="2">
    <source>
        <dbReference type="Proteomes" id="UP000287651"/>
    </source>
</evidence>
<sequence length="97" mass="10558">MIQMAIQSMQEMVLASGDLDSFDTMTDPQLSSFLISVKLVGCFIGKCSGSIRSIARHPEFPMTASCGKTCLLLILYIQLIVHTSTISLSEVLSSLEK</sequence>
<proteinExistence type="predicted"/>